<feature type="compositionally biased region" description="Basic and acidic residues" evidence="6">
    <location>
        <begin position="308"/>
        <end position="324"/>
    </location>
</feature>
<organism evidence="14 15">
    <name type="scientific">Ceratopteris richardii</name>
    <name type="common">Triangle waterfern</name>
    <dbReference type="NCBI Taxonomy" id="49495"/>
    <lineage>
        <taxon>Eukaryota</taxon>
        <taxon>Viridiplantae</taxon>
        <taxon>Streptophyta</taxon>
        <taxon>Embryophyta</taxon>
        <taxon>Tracheophyta</taxon>
        <taxon>Polypodiopsida</taxon>
        <taxon>Polypodiidae</taxon>
        <taxon>Polypodiales</taxon>
        <taxon>Pteridineae</taxon>
        <taxon>Pteridaceae</taxon>
        <taxon>Parkerioideae</taxon>
        <taxon>Ceratopteris</taxon>
    </lineage>
</organism>
<feature type="domain" description="DUF7645" evidence="11">
    <location>
        <begin position="897"/>
        <end position="955"/>
    </location>
</feature>
<dbReference type="OrthoDB" id="68020at2759"/>
<dbReference type="InterPro" id="IPR056063">
    <property type="entry name" value="DUF7646"/>
</dbReference>
<dbReference type="Pfam" id="PF23704">
    <property type="entry name" value="WHD_GTF3C1_N"/>
    <property type="match status" value="1"/>
</dbReference>
<dbReference type="CDD" id="cd16169">
    <property type="entry name" value="Tau138_eWH"/>
    <property type="match status" value="1"/>
</dbReference>
<dbReference type="EMBL" id="CM035419">
    <property type="protein sequence ID" value="KAH7414895.1"/>
    <property type="molecule type" value="Genomic_DNA"/>
</dbReference>
<dbReference type="InterPro" id="IPR056020">
    <property type="entry name" value="DUF7599"/>
</dbReference>
<reference evidence="14" key="1">
    <citation type="submission" date="2021-08" db="EMBL/GenBank/DDBJ databases">
        <title>WGS assembly of Ceratopteris richardii.</title>
        <authorList>
            <person name="Marchant D.B."/>
            <person name="Chen G."/>
            <person name="Jenkins J."/>
            <person name="Shu S."/>
            <person name="Leebens-Mack J."/>
            <person name="Grimwood J."/>
            <person name="Schmutz J."/>
            <person name="Soltis P."/>
            <person name="Soltis D."/>
            <person name="Chen Z.-H."/>
        </authorList>
    </citation>
    <scope>NUCLEOTIDE SEQUENCE</scope>
    <source>
        <strain evidence="14">Whitten #5841</strain>
        <tissue evidence="14">Leaf</tissue>
    </source>
</reference>
<dbReference type="InterPro" id="IPR035625">
    <property type="entry name" value="Tfc3-like_eWH"/>
</dbReference>
<comment type="caution">
    <text evidence="14">The sequence shown here is derived from an EMBL/GenBank/DDBJ whole genome shotgun (WGS) entry which is preliminary data.</text>
</comment>
<gene>
    <name evidence="14" type="ORF">KP509_14G017100</name>
</gene>
<evidence type="ECO:0000313" key="14">
    <source>
        <dbReference type="EMBL" id="KAH7414895.1"/>
    </source>
</evidence>
<dbReference type="GO" id="GO:0005634">
    <property type="term" value="C:nucleus"/>
    <property type="evidence" value="ECO:0007669"/>
    <property type="project" value="UniProtKB-SubCell"/>
</dbReference>
<evidence type="ECO:0000259" key="13">
    <source>
        <dbReference type="Pfam" id="PF24658"/>
    </source>
</evidence>
<feature type="domain" description="DUF7599" evidence="10">
    <location>
        <begin position="226"/>
        <end position="307"/>
    </location>
</feature>
<evidence type="ECO:0000259" key="12">
    <source>
        <dbReference type="Pfam" id="PF24657"/>
    </source>
</evidence>
<keyword evidence="15" id="KW-1185">Reference proteome</keyword>
<dbReference type="Pfam" id="PF24658">
    <property type="entry name" value="DUF7647"/>
    <property type="match status" value="1"/>
</dbReference>
<dbReference type="Pfam" id="PF24657">
    <property type="entry name" value="DUF7646"/>
    <property type="match status" value="1"/>
</dbReference>
<dbReference type="InterPro" id="IPR036390">
    <property type="entry name" value="WH_DNA-bd_sf"/>
</dbReference>
<evidence type="ECO:0000259" key="11">
    <source>
        <dbReference type="Pfam" id="PF24655"/>
    </source>
</evidence>
<keyword evidence="3" id="KW-0238">DNA-binding</keyword>
<dbReference type="InterPro" id="IPR056062">
    <property type="entry name" value="DUF7645"/>
</dbReference>
<evidence type="ECO:0000256" key="6">
    <source>
        <dbReference type="SAM" id="MobiDB-lite"/>
    </source>
</evidence>
<sequence length="1779" mass="198440">MDALVAVVLEEVAAEGEQGCSLPDLWKWLEASSSKSGLLLDPALKQALWKQLISSNCLTFKGRSFTPLAATEPSIQSYEDAERLEISIVPSEDLRDSFLGIYDVRHSDSKLSTEQRRMLERIGRARANGITQYEIGKEFGISGNKLFYVIKNLESRGLLVRQSSIFRGERPIATNLIHLKRFAKAVKLGTQQRFEIQKTSLEHGRIEGIVTEGSGHDGAVKGVLVNDDLPALKAICKKLEEAPTKVLVIADLKVNLGFRLTRGHREWRRLLSRLLGAGIVEVFEANVENKVLPCIRLSKPFDPKAFISRDSRGNLDQTESDRSTRGTKRGQITEQVAELSINRQIYDIIKQGGPEGVPVTEIFTSLGLNNRKNYYRLSDMIPKHGLHLKVENHKRSTQYRVCIPAETDYVAQDLKDGKEIRDSKLKETCNVSSEVNVVPESSTTECLDQPSEVAWLNEDFTSGEGHNTGDERSPALGMEMVPYSETENPETNEQITVSGISTQVAAPAVCITDVSPIALSVSSQRTVALSSAHTQREIWIMERLERERFVLRSELHKWLEELECRTNSILDRKTVIRNLQRLQRQGRCKCILVSLPGISNYGQMRTVDVVLLPSVEVGPELLSEIYERQRAFDLQIRTQGMFRRKKTKADGQVPTVSGLMRMPKAEVVDKGGGTLQDNGFIPAKLVRCRMLHRFFWIYVTGDIAGNSYTKAVVEHPSTTSSGIFSLLAAVQSMPLELFLQVIGSAKHIKGLTECCRRGMKLSDLPTRESEALLDISASGRVAWLVDILRRLKLLRIVMIPASGESSSTKPQIGVAYALELRPFIDEPGFDAPSSISAHLLNSGPVPRHFFDLSSLENVEEYWRTLEYFFRGTNSAAAKRIFPGSTVPELFGVRSWSSLRLMSMDQRIELQKRMCQNDNKRLRYEECVQIAGDLNLSLDQVLNASYEKNQRIKMQKTVASDTDSFQSEKINIALGKVNSASSDGPVGGNSLEITKLQESSDQYHLNGETRTHQSLMCQAPEVVKRKRAFVGQTEDASEDVEPRFSPEIKVVKKFRPFRMKKFLWKDSLDRVLLACYTRQRALLGARHNRVEWNVIPGLPAPPETCRRRMASFKLNSDVRKSISALCNLLATRYSKFISLKANANIIHDTSGGESFSSCCNSFAWDDFKDPALSAAINDIITCRKAAKPNTSKKVVDNMGLMAPGPGTSELLNSNKAAEVGYSGSSLQVEESSNEIVPSTRNAVPVPARSRPSRSTVRKNLQKPLGLKKISSAEVVRSSMGTAVAVELIKLVFLNSAAESEVSDILVHALRRFRESDIFSAFRFLKDQGMVACGNSGYAFVLSPKFYQNVGFSVFSPKTADDSRKFEAWLRNMKPSLDQEWVILRPDLEWGELFSLFGAVSSGRLSISPFLPEKGIGEKDMDEFVRKRKRDAFNVEDEMGNVKVRLGGTFEKSGFGERRERGFPGIDVKVCTGTMPLEDLIALDSAEKLCLELPAFDSPNPTGSEVHAERGNISEMHNNLELIPFPQADLSNCESLDAVSFEVGGSKSLVGMVAMECWEGSRQYTESKVQMFNFNKACSALSSAGEVGLCLDELAKCIGKNSDNNEVAPGLYAKVLHSYGYAREVMAFDHTRLVSAPHSERFFLHVSNSGENGAVRMVPILPWLEASGKENDFMRKSLHRRIMGIVMLNPGISEYKDHFSYTASSCPFLQESITDQVDVLNPTSCQKFLELMVLDGHLYTRTMTVCYSASMPKLFQSAFPQNREFTTKRHYYANPASTSLL</sequence>
<dbReference type="SUPFAM" id="SSF46785">
    <property type="entry name" value="Winged helix' DNA-binding domain"/>
    <property type="match status" value="1"/>
</dbReference>
<evidence type="ECO:0000256" key="3">
    <source>
        <dbReference type="ARBA" id="ARBA00023125"/>
    </source>
</evidence>
<dbReference type="Gene3D" id="1.10.10.10">
    <property type="entry name" value="Winged helix-like DNA-binding domain superfamily/Winged helix DNA-binding domain"/>
    <property type="match status" value="1"/>
</dbReference>
<dbReference type="InterPro" id="IPR044210">
    <property type="entry name" value="Tfc3-like"/>
</dbReference>
<dbReference type="Pfam" id="PF24101">
    <property type="entry name" value="WHD_GTF3C1"/>
    <property type="match status" value="1"/>
</dbReference>
<comment type="subcellular location">
    <subcellularLocation>
        <location evidence="1">Nucleus</location>
    </subcellularLocation>
</comment>
<dbReference type="PANTHER" id="PTHR15180">
    <property type="entry name" value="GENERAL TRANSCRIPTION FACTOR 3C POLYPEPTIDE 1"/>
    <property type="match status" value="1"/>
</dbReference>
<feature type="domain" description="General transcription factor 3C polypeptide 1 winged-helix" evidence="8">
    <location>
        <begin position="1"/>
        <end position="102"/>
    </location>
</feature>
<evidence type="ECO:0000259" key="9">
    <source>
        <dbReference type="Pfam" id="PF24101"/>
    </source>
</evidence>
<dbReference type="GO" id="GO:0003677">
    <property type="term" value="F:DNA binding"/>
    <property type="evidence" value="ECO:0007669"/>
    <property type="project" value="UniProtKB-KW"/>
</dbReference>
<evidence type="ECO:0000259" key="7">
    <source>
        <dbReference type="Pfam" id="PF04182"/>
    </source>
</evidence>
<dbReference type="InterPro" id="IPR056428">
    <property type="entry name" value="WH_GTF3C1"/>
</dbReference>
<feature type="compositionally biased region" description="Polar residues" evidence="6">
    <location>
        <begin position="1229"/>
        <end position="1240"/>
    </location>
</feature>
<evidence type="ECO:0008006" key="16">
    <source>
        <dbReference type="Google" id="ProtNLM"/>
    </source>
</evidence>
<feature type="domain" description="DUF7647" evidence="13">
    <location>
        <begin position="719"/>
        <end position="896"/>
    </location>
</feature>
<evidence type="ECO:0000313" key="15">
    <source>
        <dbReference type="Proteomes" id="UP000825935"/>
    </source>
</evidence>
<feature type="region of interest" description="Disordered" evidence="6">
    <location>
        <begin position="1229"/>
        <end position="1256"/>
    </location>
</feature>
<dbReference type="InterPro" id="IPR007309">
    <property type="entry name" value="TFIIIC_Bblock-bd"/>
</dbReference>
<dbReference type="OMA" id="VESHNMS"/>
<feature type="domain" description="GTF3C1 extended winged-helix" evidence="9">
    <location>
        <begin position="529"/>
        <end position="637"/>
    </location>
</feature>
<dbReference type="PANTHER" id="PTHR15180:SF1">
    <property type="entry name" value="GENERAL TRANSCRIPTION FACTOR 3C POLYPEPTIDE 1"/>
    <property type="match status" value="1"/>
</dbReference>
<dbReference type="InterPro" id="IPR036388">
    <property type="entry name" value="WH-like_DNA-bd_sf"/>
</dbReference>
<evidence type="ECO:0000259" key="10">
    <source>
        <dbReference type="Pfam" id="PF24538"/>
    </source>
</evidence>
<feature type="region of interest" description="Disordered" evidence="6">
    <location>
        <begin position="308"/>
        <end position="331"/>
    </location>
</feature>
<accession>A0A8T2T9S4</accession>
<dbReference type="Pfam" id="PF24655">
    <property type="entry name" value="DUF7645"/>
    <property type="match status" value="1"/>
</dbReference>
<name>A0A8T2T9S4_CERRI</name>
<keyword evidence="4" id="KW-0804">Transcription</keyword>
<keyword evidence="5" id="KW-0539">Nucleus</keyword>
<dbReference type="GO" id="GO:0000127">
    <property type="term" value="C:transcription factor TFIIIC complex"/>
    <property type="evidence" value="ECO:0007669"/>
    <property type="project" value="InterPro"/>
</dbReference>
<feature type="domain" description="B-block binding subunit of TFIIIC" evidence="7">
    <location>
        <begin position="114"/>
        <end position="184"/>
    </location>
</feature>
<evidence type="ECO:0000256" key="4">
    <source>
        <dbReference type="ARBA" id="ARBA00023163"/>
    </source>
</evidence>
<dbReference type="InterPro" id="IPR056064">
    <property type="entry name" value="DUF7647"/>
</dbReference>
<dbReference type="InterPro" id="IPR056467">
    <property type="entry name" value="eWH_GTF3C1"/>
</dbReference>
<evidence type="ECO:0000259" key="8">
    <source>
        <dbReference type="Pfam" id="PF23704"/>
    </source>
</evidence>
<protein>
    <recommendedName>
        <fullName evidence="16">B-block binding subunit of TFIIIC domain-containing protein</fullName>
    </recommendedName>
</protein>
<evidence type="ECO:0000256" key="5">
    <source>
        <dbReference type="ARBA" id="ARBA00023242"/>
    </source>
</evidence>
<dbReference type="Proteomes" id="UP000825935">
    <property type="component" value="Chromosome 14"/>
</dbReference>
<dbReference type="Pfam" id="PF04182">
    <property type="entry name" value="B-block_TFIIIC"/>
    <property type="match status" value="1"/>
</dbReference>
<feature type="domain" description="DUF7646" evidence="12">
    <location>
        <begin position="328"/>
        <end position="405"/>
    </location>
</feature>
<proteinExistence type="predicted"/>
<dbReference type="GO" id="GO:0042791">
    <property type="term" value="P:5S class rRNA transcription by RNA polymerase III"/>
    <property type="evidence" value="ECO:0007669"/>
    <property type="project" value="TreeGrafter"/>
</dbReference>
<dbReference type="GO" id="GO:0006384">
    <property type="term" value="P:transcription initiation at RNA polymerase III promoter"/>
    <property type="evidence" value="ECO:0007669"/>
    <property type="project" value="InterPro"/>
</dbReference>
<evidence type="ECO:0000256" key="1">
    <source>
        <dbReference type="ARBA" id="ARBA00004123"/>
    </source>
</evidence>
<keyword evidence="2" id="KW-0597">Phosphoprotein</keyword>
<evidence type="ECO:0000256" key="2">
    <source>
        <dbReference type="ARBA" id="ARBA00022553"/>
    </source>
</evidence>
<dbReference type="Pfam" id="PF24538">
    <property type="entry name" value="DUF7599"/>
    <property type="match status" value="1"/>
</dbReference>